<comment type="caution">
    <text evidence="1">The sequence shown here is derived from an EMBL/GenBank/DDBJ whole genome shotgun (WGS) entry which is preliminary data.</text>
</comment>
<dbReference type="AlphaFoldDB" id="A0AAP7W404"/>
<evidence type="ECO:0000313" key="1">
    <source>
        <dbReference type="EMBL" id="OSX87060.1"/>
    </source>
</evidence>
<accession>A0AAP7W404</accession>
<proteinExistence type="predicted"/>
<reference evidence="1 2" key="1">
    <citation type="submission" date="2016-12" db="EMBL/GenBank/DDBJ databases">
        <title>Genome Sequences of Twelve Sporeforming Bacillus Species Isolated from Foods.</title>
        <authorList>
            <person name="De Jong A."/>
            <person name="Holsappel S."/>
            <person name="Kuipers O.P."/>
        </authorList>
    </citation>
    <scope>NUCLEOTIDE SEQUENCE [LARGE SCALE GENOMIC DNA]</scope>
    <source>
        <strain evidence="1 2">S3E15</strain>
    </source>
</reference>
<dbReference type="EMBL" id="MRWU01000043">
    <property type="protein sequence ID" value="OSX87060.1"/>
    <property type="molecule type" value="Genomic_DNA"/>
</dbReference>
<sequence length="37" mass="4178">MSLKEIPLFFSYFHLMKSNSPNKIKELVTGPATSSFS</sequence>
<evidence type="ECO:0000313" key="2">
    <source>
        <dbReference type="Proteomes" id="UP000194131"/>
    </source>
</evidence>
<organism evidence="1 2">
    <name type="scientific">Bacillus mycoides</name>
    <dbReference type="NCBI Taxonomy" id="1405"/>
    <lineage>
        <taxon>Bacteria</taxon>
        <taxon>Bacillati</taxon>
        <taxon>Bacillota</taxon>
        <taxon>Bacilli</taxon>
        <taxon>Bacillales</taxon>
        <taxon>Bacillaceae</taxon>
        <taxon>Bacillus</taxon>
        <taxon>Bacillus cereus group</taxon>
    </lineage>
</organism>
<gene>
    <name evidence="1" type="ORF">S3E15_04463</name>
</gene>
<name>A0AAP7W404_BACMY</name>
<protein>
    <submittedName>
        <fullName evidence="1">Uncharacterized protein</fullName>
    </submittedName>
</protein>
<dbReference type="Proteomes" id="UP000194131">
    <property type="component" value="Unassembled WGS sequence"/>
</dbReference>